<keyword evidence="2" id="KW-0645">Protease</keyword>
<sequence length="349" mass="38749">MFSTMKRLVLALCLYLFQAAIASEADVLASLQAQEIPLAAQLLSGEELTEYLQKNQQFFEVEDTPAGDDFESRLMDLSFIDQNTKPVVQEATSTAGDIPESFDARTQWPQCSSLRHIRDQANCGSCWAVATASAISDRICISSNGRRRVHVSATDILSCCGRQCGRGCSGGFPIEAWRFFARNGSVTGGDYRATGCCRPYPFHPCGRHGNEPYYGECRGTAVTPLCRTTCVPGYRRSYRQDKTFGRSAYAVPNSVTAIQREIMRNGPVVSSFTTYDDFSRYRRGIYRHTAGRARGSHAVKIIGWGREGDVPYWLIANSFHSDWGENGYFRMIRGINDCGIEEHVVAGSV</sequence>
<evidence type="ECO:0000256" key="9">
    <source>
        <dbReference type="ARBA" id="ARBA00057399"/>
    </source>
</evidence>
<name>A0A7I4XTP8_HAECO</name>
<keyword evidence="7" id="KW-1015">Disulfide bond</keyword>
<evidence type="ECO:0000259" key="11">
    <source>
        <dbReference type="SMART" id="SM00645"/>
    </source>
</evidence>
<dbReference type="InterPro" id="IPR000169">
    <property type="entry name" value="Pept_cys_AS"/>
</dbReference>
<accession>A0A7I4XTP8</accession>
<reference evidence="13" key="1">
    <citation type="submission" date="2020-12" db="UniProtKB">
        <authorList>
            <consortium name="WormBaseParasite"/>
        </authorList>
    </citation>
    <scope>IDENTIFICATION</scope>
    <source>
        <strain evidence="13">MHco3</strain>
    </source>
</reference>
<dbReference type="PANTHER" id="PTHR12411">
    <property type="entry name" value="CYSTEINE PROTEASE FAMILY C1-RELATED"/>
    <property type="match status" value="1"/>
</dbReference>
<keyword evidence="5" id="KW-0788">Thiol protease</keyword>
<dbReference type="OrthoDB" id="640249at2759"/>
<dbReference type="GO" id="GO:0008234">
    <property type="term" value="F:cysteine-type peptidase activity"/>
    <property type="evidence" value="ECO:0007669"/>
    <property type="project" value="UniProtKB-KW"/>
</dbReference>
<comment type="function">
    <text evidence="9">Expression of the protease correlates with blood-feeding and suggests a role for the protease in blood digestion.</text>
</comment>
<feature type="chain" id="PRO_5029895657" evidence="10">
    <location>
        <begin position="23"/>
        <end position="349"/>
    </location>
</feature>
<keyword evidence="4" id="KW-0378">Hydrolase</keyword>
<evidence type="ECO:0000256" key="5">
    <source>
        <dbReference type="ARBA" id="ARBA00022807"/>
    </source>
</evidence>
<keyword evidence="8" id="KW-0325">Glycoprotein</keyword>
<evidence type="ECO:0000256" key="8">
    <source>
        <dbReference type="ARBA" id="ARBA00023180"/>
    </source>
</evidence>
<keyword evidence="3 10" id="KW-0732">Signal</keyword>
<evidence type="ECO:0000256" key="3">
    <source>
        <dbReference type="ARBA" id="ARBA00022729"/>
    </source>
</evidence>
<dbReference type="WBParaSite" id="HCON_00006250-00001">
    <property type="protein sequence ID" value="HCON_00006250-00001"/>
    <property type="gene ID" value="HCON_00006250"/>
</dbReference>
<dbReference type="CDD" id="cd02620">
    <property type="entry name" value="Peptidase_C1A_CathepsinB"/>
    <property type="match status" value="1"/>
</dbReference>
<organism evidence="12 13">
    <name type="scientific">Haemonchus contortus</name>
    <name type="common">Barber pole worm</name>
    <dbReference type="NCBI Taxonomy" id="6289"/>
    <lineage>
        <taxon>Eukaryota</taxon>
        <taxon>Metazoa</taxon>
        <taxon>Ecdysozoa</taxon>
        <taxon>Nematoda</taxon>
        <taxon>Chromadorea</taxon>
        <taxon>Rhabditida</taxon>
        <taxon>Rhabditina</taxon>
        <taxon>Rhabditomorpha</taxon>
        <taxon>Strongyloidea</taxon>
        <taxon>Trichostrongylidae</taxon>
        <taxon>Haemonchus</taxon>
    </lineage>
</organism>
<dbReference type="InterPro" id="IPR025660">
    <property type="entry name" value="Pept_his_AS"/>
</dbReference>
<dbReference type="AlphaFoldDB" id="A0A7I4XTP8"/>
<dbReference type="PRINTS" id="PR00705">
    <property type="entry name" value="PAPAIN"/>
</dbReference>
<evidence type="ECO:0000256" key="1">
    <source>
        <dbReference type="ARBA" id="ARBA00008455"/>
    </source>
</evidence>
<evidence type="ECO:0000256" key="7">
    <source>
        <dbReference type="ARBA" id="ARBA00023157"/>
    </source>
</evidence>
<protein>
    <submittedName>
        <fullName evidence="13">Pept_C1 domain-containing protein</fullName>
    </submittedName>
</protein>
<dbReference type="FunFam" id="3.90.70.10:FF:000031">
    <property type="entry name" value="Cathepsin B"/>
    <property type="match status" value="1"/>
</dbReference>
<evidence type="ECO:0000256" key="2">
    <source>
        <dbReference type="ARBA" id="ARBA00022670"/>
    </source>
</evidence>
<dbReference type="InterPro" id="IPR038765">
    <property type="entry name" value="Papain-like_cys_pep_sf"/>
</dbReference>
<keyword evidence="12" id="KW-1185">Reference proteome</keyword>
<dbReference type="Gene3D" id="3.90.70.10">
    <property type="entry name" value="Cysteine proteinases"/>
    <property type="match status" value="1"/>
</dbReference>
<dbReference type="SMART" id="SM00645">
    <property type="entry name" value="Pept_C1"/>
    <property type="match status" value="1"/>
</dbReference>
<evidence type="ECO:0000313" key="13">
    <source>
        <dbReference type="WBParaSite" id="HCON_00006250-00001"/>
    </source>
</evidence>
<comment type="similarity">
    <text evidence="1">Belongs to the peptidase C1 family.</text>
</comment>
<evidence type="ECO:0000256" key="4">
    <source>
        <dbReference type="ARBA" id="ARBA00022801"/>
    </source>
</evidence>
<dbReference type="Proteomes" id="UP000025227">
    <property type="component" value="Unplaced"/>
</dbReference>
<keyword evidence="6" id="KW-0865">Zymogen</keyword>
<dbReference type="PROSITE" id="PS00639">
    <property type="entry name" value="THIOL_PROTEASE_HIS"/>
    <property type="match status" value="1"/>
</dbReference>
<feature type="domain" description="Peptidase C1A papain C-terminal" evidence="11">
    <location>
        <begin position="98"/>
        <end position="348"/>
    </location>
</feature>
<dbReference type="OMA" id="ADEHRIM"/>
<dbReference type="InterPro" id="IPR000668">
    <property type="entry name" value="Peptidase_C1A_C"/>
</dbReference>
<feature type="signal peptide" evidence="10">
    <location>
        <begin position="1"/>
        <end position="22"/>
    </location>
</feature>
<dbReference type="PROSITE" id="PS00139">
    <property type="entry name" value="THIOL_PROTEASE_CYS"/>
    <property type="match status" value="1"/>
</dbReference>
<proteinExistence type="inferred from homology"/>
<dbReference type="InterPro" id="IPR013128">
    <property type="entry name" value="Peptidase_C1A"/>
</dbReference>
<evidence type="ECO:0000313" key="12">
    <source>
        <dbReference type="Proteomes" id="UP000025227"/>
    </source>
</evidence>
<evidence type="ECO:0000256" key="10">
    <source>
        <dbReference type="SAM" id="SignalP"/>
    </source>
</evidence>
<dbReference type="GO" id="GO:0006508">
    <property type="term" value="P:proteolysis"/>
    <property type="evidence" value="ECO:0007669"/>
    <property type="project" value="UniProtKB-KW"/>
</dbReference>
<evidence type="ECO:0000256" key="6">
    <source>
        <dbReference type="ARBA" id="ARBA00023145"/>
    </source>
</evidence>
<dbReference type="Pfam" id="PF00112">
    <property type="entry name" value="Peptidase_C1"/>
    <property type="match status" value="1"/>
</dbReference>
<dbReference type="SUPFAM" id="SSF54001">
    <property type="entry name" value="Cysteine proteinases"/>
    <property type="match status" value="1"/>
</dbReference>